<keyword evidence="2" id="KW-0614">Plasmid</keyword>
<dbReference type="GeneID" id="72187225"/>
<reference evidence="2 3" key="1">
    <citation type="submission" date="2022-04" db="EMBL/GenBank/DDBJ databases">
        <title>Diverse halophilic archaea isolated from saline environments.</title>
        <authorList>
            <person name="Cui H.-L."/>
        </authorList>
    </citation>
    <scope>NUCLEOTIDE SEQUENCE [LARGE SCALE GENOMIC DNA]</scope>
    <source>
        <strain evidence="2 3">XZYJT49</strain>
        <plasmid evidence="2 3">unnamed1</plasmid>
    </source>
</reference>
<dbReference type="Proteomes" id="UP000830729">
    <property type="component" value="Plasmid unnamed1"/>
</dbReference>
<dbReference type="InterPro" id="IPR012334">
    <property type="entry name" value="Pectin_lyas_fold"/>
</dbReference>
<dbReference type="InterPro" id="IPR006626">
    <property type="entry name" value="PbH1"/>
</dbReference>
<protein>
    <submittedName>
        <fullName evidence="2">Right-handed parallel beta-helix repeat-containing protein</fullName>
    </submittedName>
</protein>
<accession>A0A8U0I0T5</accession>
<dbReference type="EMBL" id="CP096660">
    <property type="protein sequence ID" value="UPV76516.1"/>
    <property type="molecule type" value="Genomic_DNA"/>
</dbReference>
<dbReference type="InterPro" id="IPR022441">
    <property type="entry name" value="Para_beta_helix_rpt-2"/>
</dbReference>
<gene>
    <name evidence="2" type="ORF">M0R89_18460</name>
</gene>
<dbReference type="Pfam" id="PF05048">
    <property type="entry name" value="NosD"/>
    <property type="match status" value="1"/>
</dbReference>
<dbReference type="InterPro" id="IPR011050">
    <property type="entry name" value="Pectin_lyase_fold/virulence"/>
</dbReference>
<evidence type="ECO:0000259" key="1">
    <source>
        <dbReference type="Pfam" id="PF05048"/>
    </source>
</evidence>
<feature type="domain" description="Periplasmic copper-binding protein NosD beta helix" evidence="1">
    <location>
        <begin position="189"/>
        <end position="345"/>
    </location>
</feature>
<dbReference type="SUPFAM" id="SSF51126">
    <property type="entry name" value="Pectin lyase-like"/>
    <property type="match status" value="2"/>
</dbReference>
<dbReference type="AlphaFoldDB" id="A0A8U0I0T5"/>
<dbReference type="RefSeq" id="WP_248652549.1">
    <property type="nucleotide sequence ID" value="NZ_CP096660.1"/>
</dbReference>
<evidence type="ECO:0000313" key="2">
    <source>
        <dbReference type="EMBL" id="UPV76516.1"/>
    </source>
</evidence>
<dbReference type="InterPro" id="IPR007742">
    <property type="entry name" value="NosD_dom"/>
</dbReference>
<dbReference type="KEGG" id="halx:M0R89_18460"/>
<keyword evidence="3" id="KW-1185">Reference proteome</keyword>
<dbReference type="Gene3D" id="2.160.20.10">
    <property type="entry name" value="Single-stranded right-handed beta-helix, Pectin lyase-like"/>
    <property type="match status" value="2"/>
</dbReference>
<dbReference type="NCBIfam" id="TIGR03804">
    <property type="entry name" value="para_beta_helix"/>
    <property type="match status" value="2"/>
</dbReference>
<proteinExistence type="predicted"/>
<sequence>MSRALVVGIALLLASTPAAPSVADAAQSEPATIDSCETIDEPGRYALAADLRNVSAGQCISIRASDVTLLGRGHLVDGRGAFGSAGVSVGAWDRPVSNVTVRNLTVAEWDDAVRLTAADRGRLADVTATRSRVGVRLYGASRNRLADVRATDNAVHGVSLLDDSDGNRASDVTAARNALFGVHLGADSSRNRVENVTARANEYGVTVVGADDNRIVGGRAVGNRIAGVWLSAADGNSVADLRLDNRFYGAFLADGAANNSLLGNRAIGNPVGFRLRNSDGNRLRDNTARRNRDGFLLIESDRNAVVGNRIVGNRRGVSLLASDDNRVEGNDFRRNRRTFVVARGSENNSVPE</sequence>
<evidence type="ECO:0000313" key="3">
    <source>
        <dbReference type="Proteomes" id="UP000830729"/>
    </source>
</evidence>
<dbReference type="SMART" id="SM00710">
    <property type="entry name" value="PbH1"/>
    <property type="match status" value="10"/>
</dbReference>
<organism evidence="2 3">
    <name type="scientific">Halorussus limi</name>
    <dbReference type="NCBI Taxonomy" id="2938695"/>
    <lineage>
        <taxon>Archaea</taxon>
        <taxon>Methanobacteriati</taxon>
        <taxon>Methanobacteriota</taxon>
        <taxon>Stenosarchaea group</taxon>
        <taxon>Halobacteria</taxon>
        <taxon>Halobacteriales</taxon>
        <taxon>Haladaptataceae</taxon>
        <taxon>Halorussus</taxon>
    </lineage>
</organism>
<geneLocation type="plasmid" evidence="2 3">
    <name>unnamed1</name>
</geneLocation>
<name>A0A8U0I0T5_9EURY</name>